<feature type="transmembrane region" description="Helical" evidence="10">
    <location>
        <begin position="64"/>
        <end position="83"/>
    </location>
</feature>
<dbReference type="PRINTS" id="PR00465">
    <property type="entry name" value="EP450IV"/>
</dbReference>
<sequence length="570" mass="64037">MTALIDYVANNTLFVISIATGVLTWFFLNRKPIRGDYAVTLYLLAFSLSYILNRTFFPSIISISKYWGIHIFSALLTTILYRISPFHPLNAFPGPFWWRITNLKLAYVSSQGKRHLIFHDLHQKYGPYVRIGPDVLSINSAQGLQVIYGNTHHMEKSDAYITPGHLDAVALFFKQETKNIHSRRKRIWSAAFTGSNVLQFVTPLNNRTWQLVQCIENRKDRNNVVDLSTCLAHWSYDFMGEMVFGGATNLELMRDGDPNGLLDGLKTAATALDSFGQVPWLMDIIWHLPFGSSMHQIQHRAAAMMRKRQGAGWKVDMSDLASYLLSGDPSTGQHLPQGDLDLDAVVAIQGGSDNTAIILSLAFFYLLSRRVTTTSGNQTRYYDQLYTELRSAIPDAKYLDINMNILTELPILNGVINETLRLGSPFFLPRVVPSGGADIAGRFVPGGTIVASAAYSQQIDAENFWPEPMEFRPERWCTGELGSEYKTNRSALASFSLGPHACVAKSFAYQELRFVIARLVLALDMWLPSSESNLFDPKAFEDGVVNMRTTMLLRPLLVCAEMRKSEGDEN</sequence>
<keyword evidence="10" id="KW-0812">Transmembrane</keyword>
<evidence type="ECO:0000313" key="12">
    <source>
        <dbReference type="Proteomes" id="UP001050691"/>
    </source>
</evidence>
<comment type="caution">
    <text evidence="11">The sequence shown here is derived from an EMBL/GenBank/DDBJ whole genome shotgun (WGS) entry which is preliminary data.</text>
</comment>
<dbReference type="GO" id="GO:0005506">
    <property type="term" value="F:iron ion binding"/>
    <property type="evidence" value="ECO:0007669"/>
    <property type="project" value="InterPro"/>
</dbReference>
<evidence type="ECO:0000256" key="1">
    <source>
        <dbReference type="ARBA" id="ARBA00001971"/>
    </source>
</evidence>
<dbReference type="Gene3D" id="1.10.630.10">
    <property type="entry name" value="Cytochrome P450"/>
    <property type="match status" value="1"/>
</dbReference>
<evidence type="ECO:0000256" key="10">
    <source>
        <dbReference type="SAM" id="Phobius"/>
    </source>
</evidence>
<name>A0AAV5AQE1_9AGAM</name>
<dbReference type="EMBL" id="BPWL01000011">
    <property type="protein sequence ID" value="GJJ15379.1"/>
    <property type="molecule type" value="Genomic_DNA"/>
</dbReference>
<comment type="cofactor">
    <cofactor evidence="1 8">
        <name>heme</name>
        <dbReference type="ChEBI" id="CHEBI:30413"/>
    </cofactor>
</comment>
<keyword evidence="5 9" id="KW-0560">Oxidoreductase</keyword>
<evidence type="ECO:0000256" key="8">
    <source>
        <dbReference type="PIRSR" id="PIRSR602403-1"/>
    </source>
</evidence>
<keyword evidence="6 8" id="KW-0408">Iron</keyword>
<dbReference type="AlphaFoldDB" id="A0AAV5AQE1"/>
<dbReference type="PROSITE" id="PS00086">
    <property type="entry name" value="CYTOCHROME_P450"/>
    <property type="match status" value="1"/>
</dbReference>
<dbReference type="InterPro" id="IPR050121">
    <property type="entry name" value="Cytochrome_P450_monoxygenase"/>
</dbReference>
<dbReference type="SUPFAM" id="SSF48264">
    <property type="entry name" value="Cytochrome P450"/>
    <property type="match status" value="1"/>
</dbReference>
<dbReference type="InterPro" id="IPR001128">
    <property type="entry name" value="Cyt_P450"/>
</dbReference>
<evidence type="ECO:0000313" key="11">
    <source>
        <dbReference type="EMBL" id="GJJ15379.1"/>
    </source>
</evidence>
<evidence type="ECO:0000256" key="5">
    <source>
        <dbReference type="ARBA" id="ARBA00023002"/>
    </source>
</evidence>
<dbReference type="GO" id="GO:0020037">
    <property type="term" value="F:heme binding"/>
    <property type="evidence" value="ECO:0007669"/>
    <property type="project" value="InterPro"/>
</dbReference>
<keyword evidence="8 9" id="KW-0349">Heme</keyword>
<dbReference type="GO" id="GO:0016705">
    <property type="term" value="F:oxidoreductase activity, acting on paired donors, with incorporation or reduction of molecular oxygen"/>
    <property type="evidence" value="ECO:0007669"/>
    <property type="project" value="InterPro"/>
</dbReference>
<protein>
    <recommendedName>
        <fullName evidence="13">Cytochrome P450</fullName>
    </recommendedName>
</protein>
<feature type="binding site" description="axial binding residue" evidence="8">
    <location>
        <position position="502"/>
    </location>
    <ligand>
        <name>heme</name>
        <dbReference type="ChEBI" id="CHEBI:30413"/>
    </ligand>
    <ligandPart>
        <name>Fe</name>
        <dbReference type="ChEBI" id="CHEBI:18248"/>
    </ligandPart>
</feature>
<keyword evidence="7 9" id="KW-0503">Monooxygenase</keyword>
<evidence type="ECO:0000256" key="3">
    <source>
        <dbReference type="ARBA" id="ARBA00010617"/>
    </source>
</evidence>
<dbReference type="GO" id="GO:0004497">
    <property type="term" value="F:monooxygenase activity"/>
    <property type="evidence" value="ECO:0007669"/>
    <property type="project" value="UniProtKB-KW"/>
</dbReference>
<dbReference type="InterPro" id="IPR036396">
    <property type="entry name" value="Cyt_P450_sf"/>
</dbReference>
<comment type="similarity">
    <text evidence="3 9">Belongs to the cytochrome P450 family.</text>
</comment>
<evidence type="ECO:0008006" key="13">
    <source>
        <dbReference type="Google" id="ProtNLM"/>
    </source>
</evidence>
<organism evidence="11 12">
    <name type="scientific">Clathrus columnatus</name>
    <dbReference type="NCBI Taxonomy" id="1419009"/>
    <lineage>
        <taxon>Eukaryota</taxon>
        <taxon>Fungi</taxon>
        <taxon>Dikarya</taxon>
        <taxon>Basidiomycota</taxon>
        <taxon>Agaricomycotina</taxon>
        <taxon>Agaricomycetes</taxon>
        <taxon>Phallomycetidae</taxon>
        <taxon>Phallales</taxon>
        <taxon>Clathraceae</taxon>
        <taxon>Clathrus</taxon>
    </lineage>
</organism>
<dbReference type="PRINTS" id="PR00385">
    <property type="entry name" value="P450"/>
</dbReference>
<keyword evidence="4 8" id="KW-0479">Metal-binding</keyword>
<evidence type="ECO:0000256" key="4">
    <source>
        <dbReference type="ARBA" id="ARBA00022723"/>
    </source>
</evidence>
<dbReference type="PANTHER" id="PTHR24305">
    <property type="entry name" value="CYTOCHROME P450"/>
    <property type="match status" value="1"/>
</dbReference>
<dbReference type="Proteomes" id="UP001050691">
    <property type="component" value="Unassembled WGS sequence"/>
</dbReference>
<keyword evidence="10" id="KW-0472">Membrane</keyword>
<dbReference type="PANTHER" id="PTHR24305:SF187">
    <property type="entry name" value="P450, PUTATIVE (EUROFUNG)-RELATED"/>
    <property type="match status" value="1"/>
</dbReference>
<proteinExistence type="inferred from homology"/>
<dbReference type="Pfam" id="PF00067">
    <property type="entry name" value="p450"/>
    <property type="match status" value="1"/>
</dbReference>
<keyword evidence="12" id="KW-1185">Reference proteome</keyword>
<evidence type="ECO:0000256" key="7">
    <source>
        <dbReference type="ARBA" id="ARBA00023033"/>
    </source>
</evidence>
<gene>
    <name evidence="11" type="ORF">Clacol_009655</name>
</gene>
<accession>A0AAV5AQE1</accession>
<feature type="transmembrane region" description="Helical" evidence="10">
    <location>
        <begin position="34"/>
        <end position="52"/>
    </location>
</feature>
<dbReference type="InterPro" id="IPR017972">
    <property type="entry name" value="Cyt_P450_CS"/>
</dbReference>
<comment type="pathway">
    <text evidence="2">Secondary metabolite biosynthesis.</text>
</comment>
<evidence type="ECO:0000256" key="9">
    <source>
        <dbReference type="RuleBase" id="RU000461"/>
    </source>
</evidence>
<keyword evidence="10" id="KW-1133">Transmembrane helix</keyword>
<feature type="transmembrane region" description="Helical" evidence="10">
    <location>
        <begin position="7"/>
        <end position="28"/>
    </location>
</feature>
<evidence type="ECO:0000256" key="2">
    <source>
        <dbReference type="ARBA" id="ARBA00005179"/>
    </source>
</evidence>
<dbReference type="InterPro" id="IPR002403">
    <property type="entry name" value="Cyt_P450_E_grp-IV"/>
</dbReference>
<reference evidence="11" key="1">
    <citation type="submission" date="2021-10" db="EMBL/GenBank/DDBJ databases">
        <title>De novo Genome Assembly of Clathrus columnatus (Basidiomycota, Fungi) Using Illumina and Nanopore Sequence Data.</title>
        <authorList>
            <person name="Ogiso-Tanaka E."/>
            <person name="Itagaki H."/>
            <person name="Hosoya T."/>
            <person name="Hosaka K."/>
        </authorList>
    </citation>
    <scope>NUCLEOTIDE SEQUENCE</scope>
    <source>
        <strain evidence="11">MO-923</strain>
    </source>
</reference>
<evidence type="ECO:0000256" key="6">
    <source>
        <dbReference type="ARBA" id="ARBA00023004"/>
    </source>
</evidence>